<dbReference type="KEGG" id="mlr:MELLADRAFT_84853"/>
<keyword evidence="2" id="KW-1185">Reference proteome</keyword>
<dbReference type="RefSeq" id="XP_007419156.1">
    <property type="nucleotide sequence ID" value="XM_007419094.1"/>
</dbReference>
<protein>
    <submittedName>
        <fullName evidence="1">Uncharacterized protein</fullName>
    </submittedName>
</protein>
<dbReference type="GeneID" id="18933632"/>
<dbReference type="Proteomes" id="UP000001072">
    <property type="component" value="Unassembled WGS sequence"/>
</dbReference>
<dbReference type="VEuPathDB" id="FungiDB:MELLADRAFT_84853"/>
<evidence type="ECO:0000313" key="1">
    <source>
        <dbReference type="EMBL" id="EGF97573.1"/>
    </source>
</evidence>
<evidence type="ECO:0000313" key="2">
    <source>
        <dbReference type="Proteomes" id="UP000001072"/>
    </source>
</evidence>
<reference evidence="2" key="1">
    <citation type="journal article" date="2011" name="Proc. Natl. Acad. Sci. U.S.A.">
        <title>Obligate biotrophy features unraveled by the genomic analysis of rust fungi.</title>
        <authorList>
            <person name="Duplessis S."/>
            <person name="Cuomo C.A."/>
            <person name="Lin Y.-C."/>
            <person name="Aerts A."/>
            <person name="Tisserant E."/>
            <person name="Veneault-Fourrey C."/>
            <person name="Joly D.L."/>
            <person name="Hacquard S."/>
            <person name="Amselem J."/>
            <person name="Cantarel B.L."/>
            <person name="Chiu R."/>
            <person name="Coutinho P.M."/>
            <person name="Feau N."/>
            <person name="Field M."/>
            <person name="Frey P."/>
            <person name="Gelhaye E."/>
            <person name="Goldberg J."/>
            <person name="Grabherr M.G."/>
            <person name="Kodira C.D."/>
            <person name="Kohler A."/>
            <person name="Kuees U."/>
            <person name="Lindquist E.A."/>
            <person name="Lucas S.M."/>
            <person name="Mago R."/>
            <person name="Mauceli E."/>
            <person name="Morin E."/>
            <person name="Murat C."/>
            <person name="Pangilinan J.L."/>
            <person name="Park R."/>
            <person name="Pearson M."/>
            <person name="Quesneville H."/>
            <person name="Rouhier N."/>
            <person name="Sakthikumar S."/>
            <person name="Salamov A.A."/>
            <person name="Schmutz J."/>
            <person name="Selles B."/>
            <person name="Shapiro H."/>
            <person name="Tanguay P."/>
            <person name="Tuskan G.A."/>
            <person name="Henrissat B."/>
            <person name="Van de Peer Y."/>
            <person name="Rouze P."/>
            <person name="Ellis J.G."/>
            <person name="Dodds P.N."/>
            <person name="Schein J.E."/>
            <person name="Zhong S."/>
            <person name="Hamelin R.C."/>
            <person name="Grigoriev I.V."/>
            <person name="Szabo L.J."/>
            <person name="Martin F."/>
        </authorList>
    </citation>
    <scope>NUCLEOTIDE SEQUENCE [LARGE SCALE GENOMIC DNA]</scope>
    <source>
        <strain evidence="2">98AG31 / pathotype 3-4-7</strain>
    </source>
</reference>
<dbReference type="AlphaFoldDB" id="F4SCQ2"/>
<dbReference type="EMBL" id="GL883216">
    <property type="protein sequence ID" value="EGF97573.1"/>
    <property type="molecule type" value="Genomic_DNA"/>
</dbReference>
<organism evidence="2">
    <name type="scientific">Melampsora larici-populina (strain 98AG31 / pathotype 3-4-7)</name>
    <name type="common">Poplar leaf rust fungus</name>
    <dbReference type="NCBI Taxonomy" id="747676"/>
    <lineage>
        <taxon>Eukaryota</taxon>
        <taxon>Fungi</taxon>
        <taxon>Dikarya</taxon>
        <taxon>Basidiomycota</taxon>
        <taxon>Pucciniomycotina</taxon>
        <taxon>Pucciniomycetes</taxon>
        <taxon>Pucciniales</taxon>
        <taxon>Melampsoraceae</taxon>
        <taxon>Melampsora</taxon>
    </lineage>
</organism>
<name>F4SCQ2_MELLP</name>
<dbReference type="InParanoid" id="F4SCQ2"/>
<sequence length="259" mass="28442">MLGLTPAPVDGLMPLTRFGQPPSLTLGLDTLKKVSRTTTVKTTSPKMEPLTISFVGITADNHLVVLLSRSSTMSNRPSLSSSMGPPKPSSRLINTLAQLVHAQPRPPPQPPHQPPPFGYPYQYPPYLYPAPPPHRDTWQYPYFQSHTYPQAPFEGQYPYMPDPAGSTLPRKNVIEQSTPDSSVINPVLSLPTTKAYLTTSTPISTTEPAPAAEHEAVADLGQDVVDVAQDNVDDLDDNEIIDLLAERDEDWPPIGQFHY</sequence>
<accession>F4SCQ2</accession>
<dbReference type="HOGENOM" id="CLU_1073939_0_0_1"/>
<proteinExistence type="predicted"/>
<gene>
    <name evidence="1" type="ORF">MELLADRAFT_84853</name>
</gene>